<keyword evidence="3" id="KW-1185">Reference proteome</keyword>
<organism evidence="2 3">
    <name type="scientific">Stephania cephalantha</name>
    <dbReference type="NCBI Taxonomy" id="152367"/>
    <lineage>
        <taxon>Eukaryota</taxon>
        <taxon>Viridiplantae</taxon>
        <taxon>Streptophyta</taxon>
        <taxon>Embryophyta</taxon>
        <taxon>Tracheophyta</taxon>
        <taxon>Spermatophyta</taxon>
        <taxon>Magnoliopsida</taxon>
        <taxon>Ranunculales</taxon>
        <taxon>Menispermaceae</taxon>
        <taxon>Menispermoideae</taxon>
        <taxon>Cissampelideae</taxon>
        <taxon>Stephania</taxon>
    </lineage>
</organism>
<dbReference type="AlphaFoldDB" id="A0AAP0EXN5"/>
<sequence>MSSKNGVPPSRPAARRSKSLKAKAREGGQGVPNKIGVDTPDSNVFLPQRRRLKEGKRIKISI</sequence>
<evidence type="ECO:0000313" key="2">
    <source>
        <dbReference type="EMBL" id="KAK9100042.1"/>
    </source>
</evidence>
<reference evidence="2 3" key="1">
    <citation type="submission" date="2024-01" db="EMBL/GenBank/DDBJ databases">
        <title>Genome assemblies of Stephania.</title>
        <authorList>
            <person name="Yang L."/>
        </authorList>
    </citation>
    <scope>NUCLEOTIDE SEQUENCE [LARGE SCALE GENOMIC DNA]</scope>
    <source>
        <strain evidence="2">JXDWG</strain>
        <tissue evidence="2">Leaf</tissue>
    </source>
</reference>
<comment type="caution">
    <text evidence="2">The sequence shown here is derived from an EMBL/GenBank/DDBJ whole genome shotgun (WGS) entry which is preliminary data.</text>
</comment>
<evidence type="ECO:0000256" key="1">
    <source>
        <dbReference type="SAM" id="MobiDB-lite"/>
    </source>
</evidence>
<dbReference type="Proteomes" id="UP001419268">
    <property type="component" value="Unassembled WGS sequence"/>
</dbReference>
<feature type="compositionally biased region" description="Basic residues" evidence="1">
    <location>
        <begin position="13"/>
        <end position="22"/>
    </location>
</feature>
<dbReference type="EMBL" id="JBBNAG010000010">
    <property type="protein sequence ID" value="KAK9100042.1"/>
    <property type="molecule type" value="Genomic_DNA"/>
</dbReference>
<evidence type="ECO:0000313" key="3">
    <source>
        <dbReference type="Proteomes" id="UP001419268"/>
    </source>
</evidence>
<gene>
    <name evidence="2" type="ORF">Scep_023472</name>
</gene>
<feature type="region of interest" description="Disordered" evidence="1">
    <location>
        <begin position="1"/>
        <end position="42"/>
    </location>
</feature>
<accession>A0AAP0EXN5</accession>
<protein>
    <submittedName>
        <fullName evidence="2">Uncharacterized protein</fullName>
    </submittedName>
</protein>
<name>A0AAP0EXN5_9MAGN</name>
<proteinExistence type="predicted"/>